<protein>
    <recommendedName>
        <fullName evidence="2">Phosphotyrosine protein phosphatase I domain-containing protein</fullName>
    </recommendedName>
</protein>
<dbReference type="GO" id="GO:0046685">
    <property type="term" value="P:response to arsenic-containing substance"/>
    <property type="evidence" value="ECO:0007669"/>
    <property type="project" value="UniProtKB-KW"/>
</dbReference>
<gene>
    <name evidence="3" type="ORF">A3K49_03680</name>
</gene>
<feature type="domain" description="Phosphotyrosine protein phosphatase I" evidence="2">
    <location>
        <begin position="4"/>
        <end position="129"/>
    </location>
</feature>
<organism evidence="3 4">
    <name type="scientific">candidate division WOR-1 bacterium RIFOXYC12_FULL_54_18</name>
    <dbReference type="NCBI Taxonomy" id="1802584"/>
    <lineage>
        <taxon>Bacteria</taxon>
        <taxon>Bacillati</taxon>
        <taxon>Saganbacteria</taxon>
    </lineage>
</organism>
<dbReference type="SMART" id="SM00226">
    <property type="entry name" value="LMWPc"/>
    <property type="match status" value="1"/>
</dbReference>
<dbReference type="SUPFAM" id="SSF52788">
    <property type="entry name" value="Phosphotyrosine protein phosphatases I"/>
    <property type="match status" value="1"/>
</dbReference>
<dbReference type="InterPro" id="IPR023485">
    <property type="entry name" value="Ptyr_pPase"/>
</dbReference>
<evidence type="ECO:0000313" key="4">
    <source>
        <dbReference type="Proteomes" id="UP000178602"/>
    </source>
</evidence>
<dbReference type="AlphaFoldDB" id="A0A1F4T5V4"/>
<evidence type="ECO:0000313" key="3">
    <source>
        <dbReference type="EMBL" id="OGC28078.1"/>
    </source>
</evidence>
<evidence type="ECO:0000259" key="2">
    <source>
        <dbReference type="SMART" id="SM00226"/>
    </source>
</evidence>
<dbReference type="EMBL" id="MEUG01000001">
    <property type="protein sequence ID" value="OGC28078.1"/>
    <property type="molecule type" value="Genomic_DNA"/>
</dbReference>
<keyword evidence="1" id="KW-0059">Arsenical resistance</keyword>
<dbReference type="PANTHER" id="PTHR43428">
    <property type="entry name" value="ARSENATE REDUCTASE"/>
    <property type="match status" value="1"/>
</dbReference>
<name>A0A1F4T5V4_UNCSA</name>
<dbReference type="InterPro" id="IPR036196">
    <property type="entry name" value="Ptyr_pPase_sf"/>
</dbReference>
<reference evidence="3 4" key="1">
    <citation type="journal article" date="2016" name="Nat. Commun.">
        <title>Thousands of microbial genomes shed light on interconnected biogeochemical processes in an aquifer system.</title>
        <authorList>
            <person name="Anantharaman K."/>
            <person name="Brown C.T."/>
            <person name="Hug L.A."/>
            <person name="Sharon I."/>
            <person name="Castelle C.J."/>
            <person name="Probst A.J."/>
            <person name="Thomas B.C."/>
            <person name="Singh A."/>
            <person name="Wilkins M.J."/>
            <person name="Karaoz U."/>
            <person name="Brodie E.L."/>
            <person name="Williams K.H."/>
            <person name="Hubbard S.S."/>
            <person name="Banfield J.F."/>
        </authorList>
    </citation>
    <scope>NUCLEOTIDE SEQUENCE [LARGE SCALE GENOMIC DNA]</scope>
</reference>
<dbReference type="Pfam" id="PF01451">
    <property type="entry name" value="LMWPc"/>
    <property type="match status" value="1"/>
</dbReference>
<comment type="caution">
    <text evidence="3">The sequence shown here is derived from an EMBL/GenBank/DDBJ whole genome shotgun (WGS) entry which is preliminary data.</text>
</comment>
<proteinExistence type="predicted"/>
<dbReference type="PANTHER" id="PTHR43428:SF1">
    <property type="entry name" value="ARSENATE REDUCTASE"/>
    <property type="match status" value="1"/>
</dbReference>
<dbReference type="CDD" id="cd16345">
    <property type="entry name" value="LMWP_ArsC"/>
    <property type="match status" value="1"/>
</dbReference>
<dbReference type="Gene3D" id="3.40.50.2300">
    <property type="match status" value="1"/>
</dbReference>
<evidence type="ECO:0000256" key="1">
    <source>
        <dbReference type="ARBA" id="ARBA00022849"/>
    </source>
</evidence>
<sequence length="133" mass="15016">MDKIKLLFVCVENSCRSQMAEGFAKKYGGDKIEAYSAGSKPSGTVNPDAVKVMGEIGIDISEQNSKGFMDLPYQAFDYIVTMGCKDTCPYFPAREKIDWQIEDPKEKGPDFFRKVRDKIGEKVKTIIDKLEEK</sequence>
<dbReference type="Proteomes" id="UP000178602">
    <property type="component" value="Unassembled WGS sequence"/>
</dbReference>
<accession>A0A1F4T5V4</accession>